<feature type="compositionally biased region" description="Basic residues" evidence="4">
    <location>
        <begin position="108"/>
        <end position="117"/>
    </location>
</feature>
<dbReference type="InterPro" id="IPR027417">
    <property type="entry name" value="P-loop_NTPase"/>
</dbReference>
<dbReference type="GO" id="GO:0016020">
    <property type="term" value="C:membrane"/>
    <property type="evidence" value="ECO:0007669"/>
    <property type="project" value="TreeGrafter"/>
</dbReference>
<dbReference type="Gene3D" id="1.20.120.1240">
    <property type="entry name" value="Dynamin, middle domain"/>
    <property type="match status" value="1"/>
</dbReference>
<reference evidence="7" key="1">
    <citation type="submission" date="2023-01" db="EMBL/GenBank/DDBJ databases">
        <title>Metagenome sequencing of chrysophaentin producing Chrysophaeum taylorii.</title>
        <authorList>
            <person name="Davison J."/>
            <person name="Bewley C."/>
        </authorList>
    </citation>
    <scope>NUCLEOTIDE SEQUENCE</scope>
    <source>
        <strain evidence="7">NIES-1699</strain>
    </source>
</reference>
<dbReference type="Pfam" id="PF00350">
    <property type="entry name" value="Dynamin_N"/>
    <property type="match status" value="1"/>
</dbReference>
<dbReference type="InterPro" id="IPR019762">
    <property type="entry name" value="Dynamin_GTPase_CS"/>
</dbReference>
<feature type="domain" description="GED" evidence="5">
    <location>
        <begin position="841"/>
        <end position="930"/>
    </location>
</feature>
<evidence type="ECO:0000313" key="8">
    <source>
        <dbReference type="Proteomes" id="UP001230188"/>
    </source>
</evidence>
<dbReference type="CDD" id="cd08771">
    <property type="entry name" value="DLP_1"/>
    <property type="match status" value="1"/>
</dbReference>
<dbReference type="GO" id="GO:0008017">
    <property type="term" value="F:microtubule binding"/>
    <property type="evidence" value="ECO:0007669"/>
    <property type="project" value="TreeGrafter"/>
</dbReference>
<dbReference type="GO" id="GO:0005525">
    <property type="term" value="F:GTP binding"/>
    <property type="evidence" value="ECO:0007669"/>
    <property type="project" value="UniProtKB-KW"/>
</dbReference>
<evidence type="ECO:0000259" key="6">
    <source>
        <dbReference type="PROSITE" id="PS51718"/>
    </source>
</evidence>
<dbReference type="AlphaFoldDB" id="A0AAD7UA59"/>
<dbReference type="PANTHER" id="PTHR11566">
    <property type="entry name" value="DYNAMIN"/>
    <property type="match status" value="1"/>
</dbReference>
<dbReference type="PANTHER" id="PTHR11566:SF21">
    <property type="entry name" value="DYNAMIN RELATED PROTEIN 1, ISOFORM A"/>
    <property type="match status" value="1"/>
</dbReference>
<sequence>MGRVRRYKKIKACDPFAKKRAPTKKRREMDLAPEESEVSGRKRRRQERRWAREALGLDENGDLDEEAPKERVVIAPRQSNESERQFRARVKLEGRKIMKEMVESHSVSKQRRKAAMKRRAEAKKAKKRRQEEDEVPSSDIKFGDRVHAPPKLGGTYAEYRAAGERCLLLRLRLRGEEEAHDVGRGRGIMAAAPPRLPDRGRPSTMRGTGSSSLSTGGDSVRNSDIEELIPMVNRLQDALSLTDSKEEISLPQIAVVGGQSSGKSSVLENIVGKSFLPRGSGIVTRRPLVLQLVNGREEYGEFLHASKRFYDFEEIRSEIEADTARVCGTNKGLDSRAIHLKVSSPRALNLTLIDLPGATKVPVGDQPEDIGDQIREMILSYISKPTCIILAVTAANTDLANSDALQLARAVDPRGDRTLGVLTKLDLMDRGTDARSIFTGESTDLPRLKLGYVGVVNRSQADINERKTISDARRYEDDFFRSTPAYADLSLGTAHLVRQCSQLLASHIRATLPTLEREISTTLAKKKKDLEDLGDQGPDAKRRRLTESLLLFCERYQALVTGSALPWSMPGHATRELAGGARVERVFRDVFETEIRNLRVLEDLSPTEVQTLVRNCHGLGGGLFTPDQAFLQLVRRNVRRLSGPAAKCVELVHAELHALIKDAADFPALQAFPDLSKALEVFVAKLLRENLDSAAIALAMLLDMELSRVNITHPDFVGANGITSFMASIEDRITKESQPVQPASAASASAASGGGAPNNNNNNNNNHHHHHRGLLFKGKGPPDPAGKKVMTPQEAAAFRERMIAEAGPPVPKIQRETDPTDRARFSAFTQGLLSTKEKVEVTLICELCASYFAIVRKTFADLVPKAITLKLVDASTSNMTPKVLGELNTEETVESLMSASPQVKELAASLKTSIQALQIASKTLAEMQFN</sequence>
<dbReference type="Pfam" id="PF02212">
    <property type="entry name" value="GED"/>
    <property type="match status" value="1"/>
</dbReference>
<evidence type="ECO:0000313" key="7">
    <source>
        <dbReference type="EMBL" id="KAJ8600843.1"/>
    </source>
</evidence>
<dbReference type="GO" id="GO:0003924">
    <property type="term" value="F:GTPase activity"/>
    <property type="evidence" value="ECO:0007669"/>
    <property type="project" value="InterPro"/>
</dbReference>
<dbReference type="InterPro" id="IPR001401">
    <property type="entry name" value="Dynamin_GTPase"/>
</dbReference>
<keyword evidence="2 3" id="KW-0342">GTP-binding</keyword>
<keyword evidence="8" id="KW-1185">Reference proteome</keyword>
<dbReference type="SUPFAM" id="SSF52540">
    <property type="entry name" value="P-loop containing nucleoside triphosphate hydrolases"/>
    <property type="match status" value="1"/>
</dbReference>
<keyword evidence="1 3" id="KW-0547">Nucleotide-binding</keyword>
<dbReference type="EMBL" id="JAQMWT010000470">
    <property type="protein sequence ID" value="KAJ8600843.1"/>
    <property type="molecule type" value="Genomic_DNA"/>
</dbReference>
<dbReference type="InterPro" id="IPR000375">
    <property type="entry name" value="Dynamin_stalk"/>
</dbReference>
<proteinExistence type="inferred from homology"/>
<name>A0AAD7UA59_9STRA</name>
<gene>
    <name evidence="7" type="ORF">CTAYLR_008509</name>
</gene>
<dbReference type="Gene3D" id="3.40.50.300">
    <property type="entry name" value="P-loop containing nucleotide triphosphate hydrolases"/>
    <property type="match status" value="1"/>
</dbReference>
<comment type="caution">
    <text evidence="7">The sequence shown here is derived from an EMBL/GenBank/DDBJ whole genome shotgun (WGS) entry which is preliminary data.</text>
</comment>
<dbReference type="GO" id="GO:0005874">
    <property type="term" value="C:microtubule"/>
    <property type="evidence" value="ECO:0007669"/>
    <property type="project" value="TreeGrafter"/>
</dbReference>
<dbReference type="PROSITE" id="PS00410">
    <property type="entry name" value="G_DYNAMIN_1"/>
    <property type="match status" value="1"/>
</dbReference>
<dbReference type="FunFam" id="3.40.50.300:FF:001027">
    <property type="entry name" value="dynamin-related protein 3A"/>
    <property type="match status" value="1"/>
</dbReference>
<dbReference type="InterPro" id="IPR003130">
    <property type="entry name" value="GED"/>
</dbReference>
<feature type="compositionally biased region" description="Low complexity" evidence="4">
    <location>
        <begin position="203"/>
        <end position="219"/>
    </location>
</feature>
<dbReference type="SMART" id="SM00302">
    <property type="entry name" value="GED"/>
    <property type="match status" value="1"/>
</dbReference>
<dbReference type="InterPro" id="IPR045063">
    <property type="entry name" value="Dynamin_N"/>
</dbReference>
<comment type="similarity">
    <text evidence="3">Belongs to the TRAFAC class dynamin-like GTPase superfamily. Dynamin/Fzo/YdjA family.</text>
</comment>
<dbReference type="Proteomes" id="UP001230188">
    <property type="component" value="Unassembled WGS sequence"/>
</dbReference>
<protein>
    <recommendedName>
        <fullName evidence="9">Dynamin GTPase</fullName>
    </recommendedName>
</protein>
<evidence type="ECO:0000259" key="5">
    <source>
        <dbReference type="PROSITE" id="PS51388"/>
    </source>
</evidence>
<evidence type="ECO:0000256" key="1">
    <source>
        <dbReference type="ARBA" id="ARBA00022741"/>
    </source>
</evidence>
<dbReference type="SMART" id="SM00053">
    <property type="entry name" value="DYNc"/>
    <property type="match status" value="1"/>
</dbReference>
<evidence type="ECO:0008006" key="9">
    <source>
        <dbReference type="Google" id="ProtNLM"/>
    </source>
</evidence>
<dbReference type="InterPro" id="IPR030381">
    <property type="entry name" value="G_DYNAMIN_dom"/>
</dbReference>
<accession>A0AAD7UA59</accession>
<dbReference type="InterPro" id="IPR022812">
    <property type="entry name" value="Dynamin"/>
</dbReference>
<dbReference type="InterPro" id="IPR020850">
    <property type="entry name" value="GED_dom"/>
</dbReference>
<organism evidence="7 8">
    <name type="scientific">Chrysophaeum taylorii</name>
    <dbReference type="NCBI Taxonomy" id="2483200"/>
    <lineage>
        <taxon>Eukaryota</taxon>
        <taxon>Sar</taxon>
        <taxon>Stramenopiles</taxon>
        <taxon>Ochrophyta</taxon>
        <taxon>Pelagophyceae</taxon>
        <taxon>Pelagomonadales</taxon>
        <taxon>Pelagomonadaceae</taxon>
        <taxon>Chrysophaeum</taxon>
    </lineage>
</organism>
<dbReference type="Pfam" id="PF01031">
    <property type="entry name" value="Dynamin_M"/>
    <property type="match status" value="1"/>
</dbReference>
<evidence type="ECO:0000256" key="3">
    <source>
        <dbReference type="RuleBase" id="RU003932"/>
    </source>
</evidence>
<feature type="domain" description="Dynamin-type G" evidence="6">
    <location>
        <begin position="247"/>
        <end position="513"/>
    </location>
</feature>
<feature type="region of interest" description="Disordered" evidence="4">
    <location>
        <begin position="735"/>
        <end position="789"/>
    </location>
</feature>
<feature type="region of interest" description="Disordered" evidence="4">
    <location>
        <begin position="101"/>
        <end position="147"/>
    </location>
</feature>
<dbReference type="PRINTS" id="PR00195">
    <property type="entry name" value="DYNAMIN"/>
</dbReference>
<dbReference type="PROSITE" id="PS51388">
    <property type="entry name" value="GED"/>
    <property type="match status" value="1"/>
</dbReference>
<feature type="region of interest" description="Disordered" evidence="4">
    <location>
        <begin position="17"/>
        <end position="85"/>
    </location>
</feature>
<evidence type="ECO:0000256" key="4">
    <source>
        <dbReference type="SAM" id="MobiDB-lite"/>
    </source>
</evidence>
<feature type="compositionally biased region" description="Low complexity" evidence="4">
    <location>
        <begin position="742"/>
        <end position="765"/>
    </location>
</feature>
<evidence type="ECO:0000256" key="2">
    <source>
        <dbReference type="ARBA" id="ARBA00023134"/>
    </source>
</evidence>
<feature type="region of interest" description="Disordered" evidence="4">
    <location>
        <begin position="188"/>
        <end position="220"/>
    </location>
</feature>
<dbReference type="PROSITE" id="PS51718">
    <property type="entry name" value="G_DYNAMIN_2"/>
    <property type="match status" value="1"/>
</dbReference>
<dbReference type="GO" id="GO:0005737">
    <property type="term" value="C:cytoplasm"/>
    <property type="evidence" value="ECO:0007669"/>
    <property type="project" value="TreeGrafter"/>
</dbReference>